<comment type="caution">
    <text evidence="2">The sequence shown here is derived from an EMBL/GenBank/DDBJ whole genome shotgun (WGS) entry which is preliminary data.</text>
</comment>
<dbReference type="OrthoDB" id="207380at2759"/>
<dbReference type="AlphaFoldDB" id="A0A196SPD8"/>
<dbReference type="InterPro" id="IPR039340">
    <property type="entry name" value="Tfc4/TFIIIC-102/Sfc4"/>
</dbReference>
<evidence type="ECO:0000313" key="3">
    <source>
        <dbReference type="Proteomes" id="UP000078348"/>
    </source>
</evidence>
<dbReference type="InterPro" id="IPR011990">
    <property type="entry name" value="TPR-like_helical_dom_sf"/>
</dbReference>
<dbReference type="PANTHER" id="PTHR23082:SF0">
    <property type="entry name" value="GENERAL TRANSCRIPTION FACTOR 3C POLYPEPTIDE 3"/>
    <property type="match status" value="1"/>
</dbReference>
<evidence type="ECO:0000313" key="2">
    <source>
        <dbReference type="EMBL" id="OAO17684.1"/>
    </source>
</evidence>
<dbReference type="SUPFAM" id="SSF48452">
    <property type="entry name" value="TPR-like"/>
    <property type="match status" value="1"/>
</dbReference>
<dbReference type="EMBL" id="LXWW01000021">
    <property type="protein sequence ID" value="OAO17684.1"/>
    <property type="molecule type" value="Genomic_DNA"/>
</dbReference>
<dbReference type="Gene3D" id="1.25.40.10">
    <property type="entry name" value="Tetratricopeptide repeat domain"/>
    <property type="match status" value="1"/>
</dbReference>
<dbReference type="GO" id="GO:0006383">
    <property type="term" value="P:transcription by RNA polymerase III"/>
    <property type="evidence" value="ECO:0007669"/>
    <property type="project" value="InterPro"/>
</dbReference>
<keyword evidence="3" id="KW-1185">Reference proteome</keyword>
<dbReference type="GO" id="GO:0000127">
    <property type="term" value="C:transcription factor TFIIIC complex"/>
    <property type="evidence" value="ECO:0007669"/>
    <property type="project" value="TreeGrafter"/>
</dbReference>
<evidence type="ECO:0000256" key="1">
    <source>
        <dbReference type="SAM" id="MobiDB-lite"/>
    </source>
</evidence>
<feature type="compositionally biased region" description="Low complexity" evidence="1">
    <location>
        <begin position="836"/>
        <end position="852"/>
    </location>
</feature>
<name>A0A196SPD8_BLAHN</name>
<dbReference type="STRING" id="478820.A0A196SPD8"/>
<feature type="region of interest" description="Disordered" evidence="1">
    <location>
        <begin position="829"/>
        <end position="852"/>
    </location>
</feature>
<protein>
    <submittedName>
        <fullName evidence="2">RNA polymerase III transcription factor TF3C-like protein</fullName>
    </submittedName>
</protein>
<dbReference type="Proteomes" id="UP000078348">
    <property type="component" value="Unassembled WGS sequence"/>
</dbReference>
<reference evidence="2 3" key="1">
    <citation type="submission" date="2016-05" db="EMBL/GenBank/DDBJ databases">
        <title>Nuclear genome of Blastocystis sp. subtype 1 NandII.</title>
        <authorList>
            <person name="Gentekaki E."/>
            <person name="Curtis B."/>
            <person name="Stairs C."/>
            <person name="Eme L."/>
            <person name="Herman E."/>
            <person name="Klimes V."/>
            <person name="Arias M.C."/>
            <person name="Elias M."/>
            <person name="Hilliou F."/>
            <person name="Klute M."/>
            <person name="Malik S.-B."/>
            <person name="Pightling A."/>
            <person name="Rachubinski R."/>
            <person name="Salas D."/>
            <person name="Schlacht A."/>
            <person name="Suga H."/>
            <person name="Archibald J."/>
            <person name="Ball S.G."/>
            <person name="Clark G."/>
            <person name="Dacks J."/>
            <person name="Van Der Giezen M."/>
            <person name="Tsaousis A."/>
            <person name="Roger A."/>
        </authorList>
    </citation>
    <scope>NUCLEOTIDE SEQUENCE [LARGE SCALE GENOMIC DNA]</scope>
    <source>
        <strain evidence="3">ATCC 50177 / NandII</strain>
    </source>
</reference>
<gene>
    <name evidence="2" type="ORF">AV274_0560</name>
</gene>
<accession>A0A196SPD8</accession>
<organism evidence="2 3">
    <name type="scientific">Blastocystis sp. subtype 1 (strain ATCC 50177 / NandII)</name>
    <dbReference type="NCBI Taxonomy" id="478820"/>
    <lineage>
        <taxon>Eukaryota</taxon>
        <taxon>Sar</taxon>
        <taxon>Stramenopiles</taxon>
        <taxon>Bigyra</taxon>
        <taxon>Opalozoa</taxon>
        <taxon>Opalinata</taxon>
        <taxon>Blastocystidae</taxon>
        <taxon>Blastocystis</taxon>
    </lineage>
</organism>
<sequence length="899" mass="100765">MEVESDSSQDDLFPIDDIIGEEAQRTTKKSQEAELFGPSVDEFIKSKKANKRKAVSKPRSHKLPEQFTGMFAEAQRCYILRDFNRAKLMLSELTKNIPEFPGIYDLLGLIFEDENNIEKACDSYFICADLTKKDSSKWFRAYELSEKLKLHKRQMYCLARLIHLLPDNPSVYEKRARLLLEDDQFFRAFSDLLSCARYAPDPFSLVPELYDLSKRTHREHDLLEFMEQRHASWLARLKELSAQPTASGDAGDAGGNSGGAEESKPSLTVLLNTLATECQLYVDVTEFAKSIRVVDQITVVCSATLPTAMAVTYSVSLMHVGRNADALEVIHSLGILEDYTPELKPLVLTITTALCDCHLLDDALVFLQLLLAPSNAQSTANAQPDWQCFELAYRCYHMKGDEARCIEYLTKALACEDVEEGKKQELALLLSQLYDERGELLKSVEVASKYLAKKHTQRGNKEGGATKEEMSQAVSALFAILDTVPPVPIAAPTKAAIEDYIAVIDPLIRSCCSLQLPSHYYESIAPNQQVYEIGQKLDVPSVLGQAVFLSFLWTCTRCHCVLGGGRYASVYLRFVTPAYQNSFLLLCTFPFFADPHLAGESLRSLITSFTPAQPMEFAILQDRTPSPSPSIIPINTTSEYRLCHLSLQHVASLLSLLLPRVRYTFCTNLFKQLQRLHDPSKPNPTLTFLQAQIALYRNPTSYANLVDSLPAAQQHASLVLLSRTAGELTLGNSRSNLSKRETLLRAFAHLQEYSRARQRESEGVRGGAVEARDFYTKSARLPRKLMEMEVLFNVGRAFHQVSLFHVAARYYRGVLQLAERLRRDNMVSTASDNPVSAANGSTTNTSDNTTNAHSDDYIEKMTAMFSLEKAAAYNLCLILQASGARVLAAKVRRRYLTFE</sequence>
<proteinExistence type="predicted"/>
<dbReference type="PANTHER" id="PTHR23082">
    <property type="entry name" value="TRANSCRIPTION INITIATION FACTOR IIIC TFIIIC , POLYPEPTIDE 3-RELATED"/>
    <property type="match status" value="1"/>
</dbReference>